<evidence type="ECO:0000256" key="3">
    <source>
        <dbReference type="ARBA" id="ARBA00023027"/>
    </source>
</evidence>
<proteinExistence type="predicted"/>
<evidence type="ECO:0000256" key="4">
    <source>
        <dbReference type="ARBA" id="ARBA00023239"/>
    </source>
</evidence>
<dbReference type="Pfam" id="PF01370">
    <property type="entry name" value="Epimerase"/>
    <property type="match status" value="1"/>
</dbReference>
<comment type="cofactor">
    <cofactor evidence="1">
        <name>NAD(+)</name>
        <dbReference type="ChEBI" id="CHEBI:57540"/>
    </cofactor>
</comment>
<keyword evidence="7" id="KW-1185">Reference proteome</keyword>
<dbReference type="PANTHER" id="PTHR43078">
    <property type="entry name" value="UDP-GLUCURONIC ACID DECARBOXYLASE-RELATED"/>
    <property type="match status" value="1"/>
</dbReference>
<dbReference type="Proteomes" id="UP000327044">
    <property type="component" value="Unassembled WGS sequence"/>
</dbReference>
<evidence type="ECO:0000256" key="2">
    <source>
        <dbReference type="ARBA" id="ARBA00022793"/>
    </source>
</evidence>
<evidence type="ECO:0000256" key="1">
    <source>
        <dbReference type="ARBA" id="ARBA00001911"/>
    </source>
</evidence>
<dbReference type="InterPro" id="IPR036291">
    <property type="entry name" value="NAD(P)-bd_dom_sf"/>
</dbReference>
<dbReference type="AlphaFoldDB" id="A0A5N4ALA4"/>
<sequence>MSTNSTEDYDCSSESTCLLKAELEIALRRISEIEEKLEELDMQIPKKYADVPRLNYLRKKRILVYGTGNQTRSFMYVSDLVEGLIALMESSYSSPVNIGNPIEFTIN</sequence>
<dbReference type="GO" id="GO:0042732">
    <property type="term" value="P:D-xylose metabolic process"/>
    <property type="evidence" value="ECO:0007669"/>
    <property type="project" value="InterPro"/>
</dbReference>
<name>A0A5N4ALA4_PHOPY</name>
<dbReference type="InterPro" id="IPR044516">
    <property type="entry name" value="UXS-like"/>
</dbReference>
<dbReference type="GO" id="GO:0005737">
    <property type="term" value="C:cytoplasm"/>
    <property type="evidence" value="ECO:0007669"/>
    <property type="project" value="TreeGrafter"/>
</dbReference>
<evidence type="ECO:0000313" key="7">
    <source>
        <dbReference type="Proteomes" id="UP000327044"/>
    </source>
</evidence>
<dbReference type="GO" id="GO:0048040">
    <property type="term" value="F:UDP-glucuronate decarboxylase activity"/>
    <property type="evidence" value="ECO:0007669"/>
    <property type="project" value="TreeGrafter"/>
</dbReference>
<comment type="caution">
    <text evidence="6">The sequence shown here is derived from an EMBL/GenBank/DDBJ whole genome shotgun (WGS) entry which is preliminary data.</text>
</comment>
<dbReference type="InParanoid" id="A0A5N4ALA4"/>
<organism evidence="6 7">
    <name type="scientific">Photinus pyralis</name>
    <name type="common">Common eastern firefly</name>
    <name type="synonym">Lampyris pyralis</name>
    <dbReference type="NCBI Taxonomy" id="7054"/>
    <lineage>
        <taxon>Eukaryota</taxon>
        <taxon>Metazoa</taxon>
        <taxon>Ecdysozoa</taxon>
        <taxon>Arthropoda</taxon>
        <taxon>Hexapoda</taxon>
        <taxon>Insecta</taxon>
        <taxon>Pterygota</taxon>
        <taxon>Neoptera</taxon>
        <taxon>Endopterygota</taxon>
        <taxon>Coleoptera</taxon>
        <taxon>Polyphaga</taxon>
        <taxon>Elateriformia</taxon>
        <taxon>Elateroidea</taxon>
        <taxon>Lampyridae</taxon>
        <taxon>Lampyrinae</taxon>
        <taxon>Photinus</taxon>
    </lineage>
</organism>
<dbReference type="SUPFAM" id="SSF51735">
    <property type="entry name" value="NAD(P)-binding Rossmann-fold domains"/>
    <property type="match status" value="1"/>
</dbReference>
<feature type="non-terminal residue" evidence="6">
    <location>
        <position position="107"/>
    </location>
</feature>
<gene>
    <name evidence="6" type="ORF">PPYR_09079</name>
</gene>
<evidence type="ECO:0000313" key="6">
    <source>
        <dbReference type="EMBL" id="KAB0798086.1"/>
    </source>
</evidence>
<dbReference type="InterPro" id="IPR001509">
    <property type="entry name" value="Epimerase_deHydtase"/>
</dbReference>
<dbReference type="EMBL" id="VVIM01000006">
    <property type="protein sequence ID" value="KAB0798086.1"/>
    <property type="molecule type" value="Genomic_DNA"/>
</dbReference>
<keyword evidence="2" id="KW-0210">Decarboxylase</keyword>
<protein>
    <recommendedName>
        <fullName evidence="5">NAD-dependent epimerase/dehydratase domain-containing protein</fullName>
    </recommendedName>
</protein>
<accession>A0A5N4ALA4</accession>
<feature type="domain" description="NAD-dependent epimerase/dehydratase" evidence="5">
    <location>
        <begin position="55"/>
        <end position="99"/>
    </location>
</feature>
<keyword evidence="3" id="KW-0520">NAD</keyword>
<reference evidence="6 7" key="1">
    <citation type="journal article" date="2018" name="Elife">
        <title>Firefly genomes illuminate parallel origins of bioluminescence in beetles.</title>
        <authorList>
            <person name="Fallon T.R."/>
            <person name="Lower S.E."/>
            <person name="Chang C.H."/>
            <person name="Bessho-Uehara M."/>
            <person name="Martin G.J."/>
            <person name="Bewick A.J."/>
            <person name="Behringer M."/>
            <person name="Debat H.J."/>
            <person name="Wong I."/>
            <person name="Day J.C."/>
            <person name="Suvorov A."/>
            <person name="Silva C.J."/>
            <person name="Stanger-Hall K.F."/>
            <person name="Hall D.W."/>
            <person name="Schmitz R.J."/>
            <person name="Nelson D.R."/>
            <person name="Lewis S.M."/>
            <person name="Shigenobu S."/>
            <person name="Bybee S.M."/>
            <person name="Larracuente A.M."/>
            <person name="Oba Y."/>
            <person name="Weng J.K."/>
        </authorList>
    </citation>
    <scope>NUCLEOTIDE SEQUENCE [LARGE SCALE GENOMIC DNA]</scope>
    <source>
        <strain evidence="6">1611_PpyrPB1</strain>
        <tissue evidence="6">Whole body</tissue>
    </source>
</reference>
<dbReference type="PANTHER" id="PTHR43078:SF6">
    <property type="entry name" value="UDP-GLUCURONIC ACID DECARBOXYLASE 1"/>
    <property type="match status" value="1"/>
</dbReference>
<dbReference type="Gene3D" id="3.40.50.720">
    <property type="entry name" value="NAD(P)-binding Rossmann-like Domain"/>
    <property type="match status" value="1"/>
</dbReference>
<dbReference type="GO" id="GO:0070403">
    <property type="term" value="F:NAD+ binding"/>
    <property type="evidence" value="ECO:0007669"/>
    <property type="project" value="InterPro"/>
</dbReference>
<keyword evidence="4" id="KW-0456">Lyase</keyword>
<evidence type="ECO:0000259" key="5">
    <source>
        <dbReference type="Pfam" id="PF01370"/>
    </source>
</evidence>